<dbReference type="CDD" id="cd03768">
    <property type="entry name" value="SR_ResInv"/>
    <property type="match status" value="1"/>
</dbReference>
<evidence type="ECO:0000313" key="6">
    <source>
        <dbReference type="Proteomes" id="UP001183817"/>
    </source>
</evidence>
<evidence type="ECO:0000313" key="5">
    <source>
        <dbReference type="EMBL" id="MDR7358849.1"/>
    </source>
</evidence>
<reference evidence="5 6" key="1">
    <citation type="submission" date="2023-07" db="EMBL/GenBank/DDBJ databases">
        <title>Sequencing the genomes of 1000 actinobacteria strains.</title>
        <authorList>
            <person name="Klenk H.-P."/>
        </authorList>
    </citation>
    <scope>NUCLEOTIDE SEQUENCE [LARGE SCALE GENOMIC DNA]</scope>
    <source>
        <strain evidence="5 6">DSM 20167</strain>
    </source>
</reference>
<dbReference type="Gene3D" id="3.40.50.1390">
    <property type="entry name" value="Resolvase, N-terminal catalytic domain"/>
    <property type="match status" value="1"/>
</dbReference>
<dbReference type="SUPFAM" id="SSF53041">
    <property type="entry name" value="Resolvase-like"/>
    <property type="match status" value="1"/>
</dbReference>
<sequence length="189" mass="20505">MSTSSQDAQLQLDALLKDGVQKRDVFADVTSGSRSAIERPGMKKLLEYAEAGDTVVVWRVDRLGRSLVDVLNTVNLLRERGVNVRSISDGIDPATSTGRMMLNLLASLAEYERELIVERVNAGIAAARKGGTRFGRPLSDPAVIADKLAIAKDARLRGRTAEDAARLVGWSRATLYRHLGQDAGSIKSM</sequence>
<dbReference type="PROSITE" id="PS00398">
    <property type="entry name" value="RECOMBINASES_2"/>
    <property type="match status" value="1"/>
</dbReference>
<feature type="domain" description="Resolvase/invertase-type recombinase catalytic" evidence="4">
    <location>
        <begin position="1"/>
        <end position="131"/>
    </location>
</feature>
<keyword evidence="3" id="KW-0233">DNA recombination</keyword>
<dbReference type="EMBL" id="JAVDYI010000001">
    <property type="protein sequence ID" value="MDR7358849.1"/>
    <property type="molecule type" value="Genomic_DNA"/>
</dbReference>
<organism evidence="5 6">
    <name type="scientific">Paeniglutamicibacter sulfureus</name>
    <dbReference type="NCBI Taxonomy" id="43666"/>
    <lineage>
        <taxon>Bacteria</taxon>
        <taxon>Bacillati</taxon>
        <taxon>Actinomycetota</taxon>
        <taxon>Actinomycetes</taxon>
        <taxon>Micrococcales</taxon>
        <taxon>Micrococcaceae</taxon>
        <taxon>Paeniglutamicibacter</taxon>
    </lineage>
</organism>
<keyword evidence="2" id="KW-0238">DNA-binding</keyword>
<dbReference type="Pfam" id="PF00239">
    <property type="entry name" value="Resolvase"/>
    <property type="match status" value="1"/>
</dbReference>
<dbReference type="InterPro" id="IPR006119">
    <property type="entry name" value="Resolv_N"/>
</dbReference>
<evidence type="ECO:0000259" key="4">
    <source>
        <dbReference type="PROSITE" id="PS51736"/>
    </source>
</evidence>
<evidence type="ECO:0000256" key="3">
    <source>
        <dbReference type="ARBA" id="ARBA00023172"/>
    </source>
</evidence>
<dbReference type="InterPro" id="IPR050639">
    <property type="entry name" value="SSR_resolvase"/>
</dbReference>
<keyword evidence="6" id="KW-1185">Reference proteome</keyword>
<name>A0ABU2BND4_9MICC</name>
<evidence type="ECO:0000256" key="2">
    <source>
        <dbReference type="ARBA" id="ARBA00023125"/>
    </source>
</evidence>
<dbReference type="SMART" id="SM00857">
    <property type="entry name" value="Resolvase"/>
    <property type="match status" value="1"/>
</dbReference>
<dbReference type="PANTHER" id="PTHR30461:SF2">
    <property type="entry name" value="SERINE RECOMBINASE PINE-RELATED"/>
    <property type="match status" value="1"/>
</dbReference>
<dbReference type="PANTHER" id="PTHR30461">
    <property type="entry name" value="DNA-INVERTASE FROM LAMBDOID PROPHAGE"/>
    <property type="match status" value="1"/>
</dbReference>
<dbReference type="InterPro" id="IPR036162">
    <property type="entry name" value="Resolvase-like_N_sf"/>
</dbReference>
<dbReference type="PROSITE" id="PS51736">
    <property type="entry name" value="RECOMBINASES_3"/>
    <property type="match status" value="1"/>
</dbReference>
<protein>
    <submittedName>
        <fullName evidence="5">DNA invertase Pin-like site-specific DNA recombinase</fullName>
    </submittedName>
</protein>
<accession>A0ABU2BND4</accession>
<dbReference type="InterPro" id="IPR006118">
    <property type="entry name" value="Recombinase_CS"/>
</dbReference>
<comment type="caution">
    <text evidence="5">The sequence shown here is derived from an EMBL/GenBank/DDBJ whole genome shotgun (WGS) entry which is preliminary data.</text>
</comment>
<evidence type="ECO:0000256" key="1">
    <source>
        <dbReference type="ARBA" id="ARBA00022908"/>
    </source>
</evidence>
<keyword evidence="1" id="KW-0229">DNA integration</keyword>
<gene>
    <name evidence="5" type="ORF">J2S64_002540</name>
</gene>
<dbReference type="Proteomes" id="UP001183817">
    <property type="component" value="Unassembled WGS sequence"/>
</dbReference>
<proteinExistence type="predicted"/>